<comment type="function">
    <text evidence="8">Catalyzes the attachment of glutamate to tRNA(Glu) in a two-step reaction: glutamate is first activated by ATP to form Glu-AMP and then transferred to the acceptor end of tRNA(Glu).</text>
</comment>
<accession>B9L1Z0</accession>
<evidence type="ECO:0000259" key="9">
    <source>
        <dbReference type="Pfam" id="PF00749"/>
    </source>
</evidence>
<evidence type="ECO:0000256" key="8">
    <source>
        <dbReference type="HAMAP-Rule" id="MF_00022"/>
    </source>
</evidence>
<evidence type="ECO:0000259" key="10">
    <source>
        <dbReference type="Pfam" id="PF19269"/>
    </source>
</evidence>
<name>B9L1Z0_THERP</name>
<comment type="caution">
    <text evidence="8">Lacks conserved residue(s) required for the propagation of feature annotation.</text>
</comment>
<evidence type="ECO:0000313" key="11">
    <source>
        <dbReference type="EMBL" id="ACM04886.1"/>
    </source>
</evidence>
<comment type="similarity">
    <text evidence="1 8">Belongs to the class-I aminoacyl-tRNA synthetase family. Glutamate--tRNA ligase type 1 subfamily.</text>
</comment>
<evidence type="ECO:0000256" key="4">
    <source>
        <dbReference type="ARBA" id="ARBA00022741"/>
    </source>
</evidence>
<dbReference type="Proteomes" id="UP000000447">
    <property type="component" value="Chromosome"/>
</dbReference>
<dbReference type="Gene3D" id="3.40.50.620">
    <property type="entry name" value="HUPs"/>
    <property type="match status" value="1"/>
</dbReference>
<dbReference type="PANTHER" id="PTHR43311">
    <property type="entry name" value="GLUTAMATE--TRNA LIGASE"/>
    <property type="match status" value="1"/>
</dbReference>
<keyword evidence="5 8" id="KW-0067">ATP-binding</keyword>
<gene>
    <name evidence="8 11" type="primary">gltX</name>
    <name evidence="11" type="ordered locus">trd_1890</name>
</gene>
<dbReference type="GO" id="GO:0008270">
    <property type="term" value="F:zinc ion binding"/>
    <property type="evidence" value="ECO:0007669"/>
    <property type="project" value="InterPro"/>
</dbReference>
<reference evidence="11 12" key="1">
    <citation type="journal article" date="2009" name="PLoS ONE">
        <title>Complete genome sequence of the aerobic CO-oxidizing thermophile Thermomicrobium roseum.</title>
        <authorList>
            <person name="Wu D."/>
            <person name="Raymond J."/>
            <person name="Wu M."/>
            <person name="Chatterji S."/>
            <person name="Ren Q."/>
            <person name="Graham J.E."/>
            <person name="Bryant D.A."/>
            <person name="Robb F."/>
            <person name="Colman A."/>
            <person name="Tallon L.J."/>
            <person name="Badger J.H."/>
            <person name="Madupu R."/>
            <person name="Ward N.L."/>
            <person name="Eisen J.A."/>
        </authorList>
    </citation>
    <scope>NUCLEOTIDE SEQUENCE [LARGE SCALE GENOMIC DNA]</scope>
    <source>
        <strain evidence="12">ATCC 27502 / DSM 5159 / P-2</strain>
    </source>
</reference>
<dbReference type="SUPFAM" id="SSF52374">
    <property type="entry name" value="Nucleotidylyl transferase"/>
    <property type="match status" value="1"/>
</dbReference>
<dbReference type="HAMAP" id="MF_00022">
    <property type="entry name" value="Glu_tRNA_synth_type1"/>
    <property type="match status" value="1"/>
</dbReference>
<dbReference type="CDD" id="cd00808">
    <property type="entry name" value="GluRS_core"/>
    <property type="match status" value="1"/>
</dbReference>
<dbReference type="FunFam" id="3.40.50.620:FF:000045">
    <property type="entry name" value="Glutamate--tRNA ligase, mitochondrial"/>
    <property type="match status" value="1"/>
</dbReference>
<feature type="short sequence motif" description="'HIGH' region" evidence="8">
    <location>
        <begin position="12"/>
        <end position="22"/>
    </location>
</feature>
<dbReference type="InterPro" id="IPR020752">
    <property type="entry name" value="Glu-tRNA-synth_I_codon-bd_sub1"/>
</dbReference>
<keyword evidence="3 8" id="KW-0436">Ligase</keyword>
<evidence type="ECO:0000256" key="1">
    <source>
        <dbReference type="ARBA" id="ARBA00007894"/>
    </source>
</evidence>
<dbReference type="GO" id="GO:0005829">
    <property type="term" value="C:cytosol"/>
    <property type="evidence" value="ECO:0007669"/>
    <property type="project" value="TreeGrafter"/>
</dbReference>
<dbReference type="EC" id="6.1.1.17" evidence="8"/>
<dbReference type="GO" id="GO:0006424">
    <property type="term" value="P:glutamyl-tRNA aminoacylation"/>
    <property type="evidence" value="ECO:0007669"/>
    <property type="project" value="UniProtKB-UniRule"/>
</dbReference>
<keyword evidence="4 8" id="KW-0547">Nucleotide-binding</keyword>
<dbReference type="InterPro" id="IPR049940">
    <property type="entry name" value="GluQ/Sye"/>
</dbReference>
<dbReference type="InterPro" id="IPR000924">
    <property type="entry name" value="Glu/Gln-tRNA-synth"/>
</dbReference>
<keyword evidence="6 8" id="KW-0648">Protein biosynthesis</keyword>
<feature type="domain" description="Aminoacyl-tRNA synthetase class I anticodon-binding" evidence="10">
    <location>
        <begin position="337"/>
        <end position="489"/>
    </location>
</feature>
<evidence type="ECO:0000256" key="7">
    <source>
        <dbReference type="ARBA" id="ARBA00023146"/>
    </source>
</evidence>
<dbReference type="InterPro" id="IPR008925">
    <property type="entry name" value="aa_tRNA-synth_I_cd-bd_sf"/>
</dbReference>
<dbReference type="InterPro" id="IPR014729">
    <property type="entry name" value="Rossmann-like_a/b/a_fold"/>
</dbReference>
<organism evidence="11 12">
    <name type="scientific">Thermomicrobium roseum (strain ATCC 27502 / DSM 5159 / P-2)</name>
    <dbReference type="NCBI Taxonomy" id="309801"/>
    <lineage>
        <taxon>Bacteria</taxon>
        <taxon>Pseudomonadati</taxon>
        <taxon>Thermomicrobiota</taxon>
        <taxon>Thermomicrobia</taxon>
        <taxon>Thermomicrobiales</taxon>
        <taxon>Thermomicrobiaceae</taxon>
        <taxon>Thermomicrobium</taxon>
    </lineage>
</organism>
<dbReference type="RefSeq" id="WP_015922832.1">
    <property type="nucleotide sequence ID" value="NC_011959.1"/>
</dbReference>
<dbReference type="OrthoDB" id="9807503at2"/>
<dbReference type="Pfam" id="PF19269">
    <property type="entry name" value="Anticodon_2"/>
    <property type="match status" value="1"/>
</dbReference>
<dbReference type="GO" id="GO:0005524">
    <property type="term" value="F:ATP binding"/>
    <property type="evidence" value="ECO:0007669"/>
    <property type="project" value="UniProtKB-UniRule"/>
</dbReference>
<dbReference type="PROSITE" id="PS00178">
    <property type="entry name" value="AA_TRNA_LIGASE_I"/>
    <property type="match status" value="1"/>
</dbReference>
<dbReference type="InterPro" id="IPR001412">
    <property type="entry name" value="aa-tRNA-synth_I_CS"/>
</dbReference>
<dbReference type="NCBIfam" id="TIGR00464">
    <property type="entry name" value="gltX_bact"/>
    <property type="match status" value="1"/>
</dbReference>
<proteinExistence type="inferred from homology"/>
<dbReference type="GO" id="GO:0000049">
    <property type="term" value="F:tRNA binding"/>
    <property type="evidence" value="ECO:0007669"/>
    <property type="project" value="InterPro"/>
</dbReference>
<evidence type="ECO:0000256" key="3">
    <source>
        <dbReference type="ARBA" id="ARBA00022598"/>
    </source>
</evidence>
<dbReference type="eggNOG" id="COG0008">
    <property type="taxonomic scope" value="Bacteria"/>
</dbReference>
<dbReference type="InterPro" id="IPR020751">
    <property type="entry name" value="aa-tRNA-synth_I_codon-bd_sub2"/>
</dbReference>
<dbReference type="HOGENOM" id="CLU_015768_6_3_0"/>
<dbReference type="GO" id="GO:0004818">
    <property type="term" value="F:glutamate-tRNA ligase activity"/>
    <property type="evidence" value="ECO:0007669"/>
    <property type="project" value="UniProtKB-UniRule"/>
</dbReference>
<feature type="short sequence motif" description="'KMSKS' region" evidence="8">
    <location>
        <begin position="254"/>
        <end position="258"/>
    </location>
</feature>
<dbReference type="PANTHER" id="PTHR43311:SF2">
    <property type="entry name" value="GLUTAMATE--TRNA LIGASE, MITOCHONDRIAL-RELATED"/>
    <property type="match status" value="1"/>
</dbReference>
<evidence type="ECO:0000256" key="6">
    <source>
        <dbReference type="ARBA" id="ARBA00022917"/>
    </source>
</evidence>
<dbReference type="InterPro" id="IPR045462">
    <property type="entry name" value="aa-tRNA-synth_I_cd-bd"/>
</dbReference>
<sequence>MTTARVRVRFAPSPTGDLHVGGARTALFNWLFARQHGGAFILRIEDTDQARLVGQSIAGIIEGLKWLGLEWDEGPDIGGPYGPYIQSQRLPLYREHARWLVEHGHAYYCFCTPERLERVRQEQRARGEPPGYDRHCRFLPPEEVEARLARGEPAVIRFKMPLEGVTTIVDLLRGEITYENRLLQDLVLLKSDGFPTYHLANVVDDHFMEISHILRAEEWIPSAPLHAQLYRAFGWEMPVLCHLPLILSPDGKGKLSKRHGATGVLEFKRLGYLPEAMINYLALLGWAYDAEREIFSREELIQLFRLEEVNPHPARFNFEKLLWMNQYYINHVLSVDEFARRCVPFLRDAGLVGPEADDPASPAFAYVREVVALVKDRAKLLSEVPDLTRFFFADVEDYDPELLLQRKVEPERVLQALDRVIATLRQANFADETDLEQRLRGLAEELGLKTGQLFMPIRVAVTGRTVSPGLFETLRVLGAERSLERLARAREKLAAYLAARASSATA</sequence>
<evidence type="ECO:0000256" key="2">
    <source>
        <dbReference type="ARBA" id="ARBA00022490"/>
    </source>
</evidence>
<protein>
    <recommendedName>
        <fullName evidence="8">Glutamate--tRNA ligase</fullName>
        <ecNumber evidence="8">6.1.1.17</ecNumber>
    </recommendedName>
    <alternativeName>
        <fullName evidence="8">Glutamyl-tRNA synthetase</fullName>
        <shortName evidence="8">GluRS</shortName>
    </alternativeName>
</protein>
<keyword evidence="12" id="KW-1185">Reference proteome</keyword>
<dbReference type="PRINTS" id="PR00987">
    <property type="entry name" value="TRNASYNTHGLU"/>
</dbReference>
<dbReference type="Gene3D" id="1.10.10.350">
    <property type="match status" value="1"/>
</dbReference>
<feature type="binding site" evidence="8">
    <location>
        <position position="257"/>
    </location>
    <ligand>
        <name>ATP</name>
        <dbReference type="ChEBI" id="CHEBI:30616"/>
    </ligand>
</feature>
<dbReference type="STRING" id="309801.trd_1890"/>
<comment type="catalytic activity">
    <reaction evidence="8">
        <text>tRNA(Glu) + L-glutamate + ATP = L-glutamyl-tRNA(Glu) + AMP + diphosphate</text>
        <dbReference type="Rhea" id="RHEA:23540"/>
        <dbReference type="Rhea" id="RHEA-COMP:9663"/>
        <dbReference type="Rhea" id="RHEA-COMP:9680"/>
        <dbReference type="ChEBI" id="CHEBI:29985"/>
        <dbReference type="ChEBI" id="CHEBI:30616"/>
        <dbReference type="ChEBI" id="CHEBI:33019"/>
        <dbReference type="ChEBI" id="CHEBI:78442"/>
        <dbReference type="ChEBI" id="CHEBI:78520"/>
        <dbReference type="ChEBI" id="CHEBI:456215"/>
        <dbReference type="EC" id="6.1.1.17"/>
    </reaction>
</comment>
<keyword evidence="7 8" id="KW-0030">Aminoacyl-tRNA synthetase</keyword>
<feature type="domain" description="Glutamyl/glutaminyl-tRNA synthetase class Ib catalytic" evidence="9">
    <location>
        <begin position="6"/>
        <end position="323"/>
    </location>
</feature>
<dbReference type="InterPro" id="IPR033910">
    <property type="entry name" value="GluRS_core"/>
</dbReference>
<dbReference type="KEGG" id="tro:trd_1890"/>
<comment type="subunit">
    <text evidence="8">Monomer.</text>
</comment>
<dbReference type="InterPro" id="IPR004527">
    <property type="entry name" value="Glu-tRNA-ligase_bac/mito"/>
</dbReference>
<keyword evidence="2 8" id="KW-0963">Cytoplasm</keyword>
<dbReference type="EMBL" id="CP001275">
    <property type="protein sequence ID" value="ACM04886.1"/>
    <property type="molecule type" value="Genomic_DNA"/>
</dbReference>
<evidence type="ECO:0000256" key="5">
    <source>
        <dbReference type="ARBA" id="ARBA00022840"/>
    </source>
</evidence>
<dbReference type="AlphaFoldDB" id="B9L1Z0"/>
<dbReference type="InterPro" id="IPR020058">
    <property type="entry name" value="Glu/Gln-tRNA-synth_Ib_cat-dom"/>
</dbReference>
<evidence type="ECO:0000313" key="12">
    <source>
        <dbReference type="Proteomes" id="UP000000447"/>
    </source>
</evidence>
<dbReference type="Gene3D" id="1.10.8.70">
    <property type="entry name" value="Glutamate-tRNA synthetase, class I, anticodon-binding domain 1"/>
    <property type="match status" value="1"/>
</dbReference>
<dbReference type="SUPFAM" id="SSF48163">
    <property type="entry name" value="An anticodon-binding domain of class I aminoacyl-tRNA synthetases"/>
    <property type="match status" value="1"/>
</dbReference>
<comment type="subcellular location">
    <subcellularLocation>
        <location evidence="8">Cytoplasm</location>
    </subcellularLocation>
</comment>
<dbReference type="Pfam" id="PF00749">
    <property type="entry name" value="tRNA-synt_1c"/>
    <property type="match status" value="1"/>
</dbReference>